<gene>
    <name evidence="2" type="ORF">BARVI_02340</name>
</gene>
<accession>W0EM63</accession>
<protein>
    <submittedName>
        <fullName evidence="2">Peptidase</fullName>
    </submittedName>
</protein>
<dbReference type="Pfam" id="PF03929">
    <property type="entry name" value="PepSY_TM"/>
    <property type="match status" value="1"/>
</dbReference>
<feature type="transmembrane region" description="Helical" evidence="1">
    <location>
        <begin position="12"/>
        <end position="31"/>
    </location>
</feature>
<dbReference type="PANTHER" id="PTHR34219">
    <property type="entry name" value="IRON-REGULATED INNER MEMBRANE PROTEIN-RELATED"/>
    <property type="match status" value="1"/>
</dbReference>
<dbReference type="eggNOG" id="COG3182">
    <property type="taxonomic scope" value="Bacteria"/>
</dbReference>
<keyword evidence="1" id="KW-1133">Transmembrane helix</keyword>
<dbReference type="Proteomes" id="UP000018901">
    <property type="component" value="Chromosome"/>
</dbReference>
<feature type="transmembrane region" description="Helical" evidence="1">
    <location>
        <begin position="273"/>
        <end position="296"/>
    </location>
</feature>
<name>W0EM63_9BACT</name>
<evidence type="ECO:0000313" key="3">
    <source>
        <dbReference type="Proteomes" id="UP000018901"/>
    </source>
</evidence>
<dbReference type="HOGENOM" id="CLU_540431_0_0_10"/>
<reference evidence="2 3" key="1">
    <citation type="submission" date="2013-12" db="EMBL/GenBank/DDBJ databases">
        <authorList>
            <consortium name="DOE Joint Genome Institute"/>
            <person name="Eisen J."/>
            <person name="Huntemann M."/>
            <person name="Han J."/>
            <person name="Chen A."/>
            <person name="Kyrpides N."/>
            <person name="Mavromatis K."/>
            <person name="Markowitz V."/>
            <person name="Palaniappan K."/>
            <person name="Ivanova N."/>
            <person name="Schaumberg A."/>
            <person name="Pati A."/>
            <person name="Liolios K."/>
            <person name="Nordberg H.P."/>
            <person name="Cantor M.N."/>
            <person name="Hua S.X."/>
            <person name="Woyke T."/>
        </authorList>
    </citation>
    <scope>NUCLEOTIDE SEQUENCE [LARGE SCALE GENOMIC DNA]</scope>
    <source>
        <strain evidence="3">DSM 18177</strain>
    </source>
</reference>
<dbReference type="GeneID" id="90528299"/>
<feature type="transmembrane region" description="Helical" evidence="1">
    <location>
        <begin position="215"/>
        <end position="237"/>
    </location>
</feature>
<proteinExistence type="predicted"/>
<evidence type="ECO:0000313" key="2">
    <source>
        <dbReference type="EMBL" id="AHF11872.1"/>
    </source>
</evidence>
<dbReference type="PATRIC" id="fig|880074.11.peg.486"/>
<dbReference type="STRING" id="880074.BARVI_02340"/>
<dbReference type="InterPro" id="IPR005625">
    <property type="entry name" value="PepSY-ass_TM"/>
</dbReference>
<keyword evidence="3" id="KW-1185">Reference proteome</keyword>
<feature type="transmembrane region" description="Helical" evidence="1">
    <location>
        <begin position="460"/>
        <end position="483"/>
    </location>
</feature>
<dbReference type="AlphaFoldDB" id="W0EM63"/>
<dbReference type="OrthoDB" id="1111139at2"/>
<sequence length="499" mass="56246">MKRITWKKHHKWLGIALSLFLLMFCLSGIVLNHRWLVRDVDISRKWLPVRYEYTKWNGGLLRGTLPYTDEDSVRRVLVYGTGGIWRTDTSASAFADFNDGLSDGADYRQIRAVAQTADGSLYALSPFGLYRYGIHTGWQQIPLPTDGDEMLTDMTCKGDTLAVLGRSYLYISMSPHTQFRKIQLQAPSDYDGKVSLFRTVWVLHTGELFGMPGKLVMDAVAVVLVLLSLTGILYWLLPKYMRRRHKQGKSADKAARWTRLSLLWHDKLGRTTLVLTLLIAVTGWCLRPPVLIALALTDTPALPGSTLDSPNPWNDKLRMVRYDTACGDWLLSTSEGFYSLKSFEAIPERLTHTPPVSVMGLNVWQREVQGHWLCGSFSGLFVWNRAQGTATDWFTGEQAEDKSGPPFGKKAISGFSADLGKEPFAVEYYNGTNALPQPESLAALPMSLWNFALEVHSGRIYIGIAATYVFVFIAGIAIVWCLWSGWKLRKKNRNKQVHN</sequence>
<organism evidence="2 3">
    <name type="scientific">Barnesiella viscericola DSM 18177</name>
    <dbReference type="NCBI Taxonomy" id="880074"/>
    <lineage>
        <taxon>Bacteria</taxon>
        <taxon>Pseudomonadati</taxon>
        <taxon>Bacteroidota</taxon>
        <taxon>Bacteroidia</taxon>
        <taxon>Bacteroidales</taxon>
        <taxon>Barnesiellaceae</taxon>
        <taxon>Barnesiella</taxon>
    </lineage>
</organism>
<keyword evidence="1" id="KW-0812">Transmembrane</keyword>
<dbReference type="RefSeq" id="WP_025277674.1">
    <property type="nucleotide sequence ID" value="NZ_CP007034.1"/>
</dbReference>
<evidence type="ECO:0000256" key="1">
    <source>
        <dbReference type="SAM" id="Phobius"/>
    </source>
</evidence>
<keyword evidence="1" id="KW-0472">Membrane</keyword>
<dbReference type="EMBL" id="CP007034">
    <property type="protein sequence ID" value="AHF11872.1"/>
    <property type="molecule type" value="Genomic_DNA"/>
</dbReference>
<dbReference type="KEGG" id="bvs:BARVI_02340"/>